<dbReference type="PANTHER" id="PTHR30471">
    <property type="entry name" value="DNA REPAIR PROTEIN RADC"/>
    <property type="match status" value="1"/>
</dbReference>
<organism evidence="7 8">
    <name type="scientific">Salinivibrio kushneri</name>
    <dbReference type="NCBI Taxonomy" id="1908198"/>
    <lineage>
        <taxon>Bacteria</taxon>
        <taxon>Pseudomonadati</taxon>
        <taxon>Pseudomonadota</taxon>
        <taxon>Gammaproteobacteria</taxon>
        <taxon>Vibrionales</taxon>
        <taxon>Vibrionaceae</taxon>
        <taxon>Salinivibrio</taxon>
    </lineage>
</organism>
<evidence type="ECO:0000256" key="3">
    <source>
        <dbReference type="ARBA" id="ARBA00022801"/>
    </source>
</evidence>
<dbReference type="NCBIfam" id="TIGR00608">
    <property type="entry name" value="radc"/>
    <property type="match status" value="1"/>
</dbReference>
<dbReference type="Pfam" id="PF04002">
    <property type="entry name" value="RadC"/>
    <property type="match status" value="1"/>
</dbReference>
<dbReference type="InterPro" id="IPR020891">
    <property type="entry name" value="UPF0758_CS"/>
</dbReference>
<dbReference type="EMBL" id="CP114588">
    <property type="protein sequence ID" value="WBA08192.1"/>
    <property type="molecule type" value="Genomic_DNA"/>
</dbReference>
<dbReference type="AlphaFoldDB" id="A0AA47LRG2"/>
<evidence type="ECO:0000256" key="1">
    <source>
        <dbReference type="ARBA" id="ARBA00022670"/>
    </source>
</evidence>
<protein>
    <submittedName>
        <fullName evidence="7">DNA repair protein RadC</fullName>
    </submittedName>
</protein>
<evidence type="ECO:0000256" key="4">
    <source>
        <dbReference type="ARBA" id="ARBA00022833"/>
    </source>
</evidence>
<name>A0AA47LRG2_9GAMM</name>
<evidence type="ECO:0000256" key="2">
    <source>
        <dbReference type="ARBA" id="ARBA00022723"/>
    </source>
</evidence>
<accession>A0AA47LRG2</accession>
<keyword evidence="2" id="KW-0479">Metal-binding</keyword>
<sequence>MRTSHTPLFTPADNYPAHQPSDLNQLLELAAEALAQKYKREGTFTSPKNVMEYLKLKLGAYDREVFALMLLDNQHRLIQFDILFFGTIDAASIYPREVAKAALSHNAAAVIFAHNHPSGIAEPSQADRHITDKLIKALGLIDVRVLDHVVVGEDCVSFAERGWIPVV</sequence>
<keyword evidence="3" id="KW-0378">Hydrolase</keyword>
<dbReference type="InterPro" id="IPR025657">
    <property type="entry name" value="RadC_JAB"/>
</dbReference>
<dbReference type="SUPFAM" id="SSF102712">
    <property type="entry name" value="JAB1/MPN domain"/>
    <property type="match status" value="1"/>
</dbReference>
<keyword evidence="4" id="KW-0862">Zinc</keyword>
<dbReference type="PROSITE" id="PS01302">
    <property type="entry name" value="UPF0758"/>
    <property type="match status" value="1"/>
</dbReference>
<dbReference type="Gene3D" id="3.40.140.10">
    <property type="entry name" value="Cytidine Deaminase, domain 2"/>
    <property type="match status" value="1"/>
</dbReference>
<evidence type="ECO:0000259" key="6">
    <source>
        <dbReference type="PROSITE" id="PS50249"/>
    </source>
</evidence>
<dbReference type="RefSeq" id="WP_269578698.1">
    <property type="nucleotide sequence ID" value="NZ_CP114588.1"/>
</dbReference>
<dbReference type="InterPro" id="IPR037518">
    <property type="entry name" value="MPN"/>
</dbReference>
<proteinExistence type="predicted"/>
<evidence type="ECO:0000313" key="8">
    <source>
        <dbReference type="Proteomes" id="UP001164748"/>
    </source>
</evidence>
<dbReference type="GO" id="GO:0006508">
    <property type="term" value="P:proteolysis"/>
    <property type="evidence" value="ECO:0007669"/>
    <property type="project" value="UniProtKB-KW"/>
</dbReference>
<evidence type="ECO:0000256" key="5">
    <source>
        <dbReference type="ARBA" id="ARBA00023049"/>
    </source>
</evidence>
<dbReference type="PANTHER" id="PTHR30471:SF6">
    <property type="entry name" value="UPF0758 PROTEIN VC_0510"/>
    <property type="match status" value="1"/>
</dbReference>
<dbReference type="GO" id="GO:0008237">
    <property type="term" value="F:metallopeptidase activity"/>
    <property type="evidence" value="ECO:0007669"/>
    <property type="project" value="UniProtKB-KW"/>
</dbReference>
<gene>
    <name evidence="7" type="primary">radC</name>
    <name evidence="7" type="ORF">N8M53_10235</name>
</gene>
<dbReference type="GO" id="GO:0046872">
    <property type="term" value="F:metal ion binding"/>
    <property type="evidence" value="ECO:0007669"/>
    <property type="project" value="UniProtKB-KW"/>
</dbReference>
<dbReference type="PROSITE" id="PS50249">
    <property type="entry name" value="MPN"/>
    <property type="match status" value="1"/>
</dbReference>
<dbReference type="Proteomes" id="UP001164748">
    <property type="component" value="Chromosome"/>
</dbReference>
<dbReference type="InterPro" id="IPR001405">
    <property type="entry name" value="UPF0758"/>
</dbReference>
<keyword evidence="5" id="KW-0482">Metalloprotease</keyword>
<evidence type="ECO:0000313" key="7">
    <source>
        <dbReference type="EMBL" id="WBA08192.1"/>
    </source>
</evidence>
<keyword evidence="1" id="KW-0645">Protease</keyword>
<dbReference type="CDD" id="cd08071">
    <property type="entry name" value="MPN_DUF2466"/>
    <property type="match status" value="1"/>
</dbReference>
<reference evidence="7" key="1">
    <citation type="submission" date="2022-09" db="EMBL/GenBank/DDBJ databases">
        <authorList>
            <person name="Li Z.-J."/>
        </authorList>
    </citation>
    <scope>NUCLEOTIDE SEQUENCE</scope>
    <source>
        <strain evidence="7">TGB11</strain>
    </source>
</reference>
<feature type="domain" description="MPN" evidence="6">
    <location>
        <begin position="43"/>
        <end position="164"/>
    </location>
</feature>